<keyword evidence="2" id="KW-1133">Transmembrane helix</keyword>
<feature type="compositionally biased region" description="Polar residues" evidence="1">
    <location>
        <begin position="786"/>
        <end position="801"/>
    </location>
</feature>
<organism evidence="4 5">
    <name type="scientific">Aureobasidium melanogenum</name>
    <name type="common">Aureobasidium pullulans var. melanogenum</name>
    <dbReference type="NCBI Taxonomy" id="46634"/>
    <lineage>
        <taxon>Eukaryota</taxon>
        <taxon>Fungi</taxon>
        <taxon>Dikarya</taxon>
        <taxon>Ascomycota</taxon>
        <taxon>Pezizomycotina</taxon>
        <taxon>Dothideomycetes</taxon>
        <taxon>Dothideomycetidae</taxon>
        <taxon>Dothideales</taxon>
        <taxon>Saccotheciaceae</taxon>
        <taxon>Aureobasidium</taxon>
    </lineage>
</organism>
<feature type="signal peptide" evidence="3">
    <location>
        <begin position="1"/>
        <end position="16"/>
    </location>
</feature>
<feature type="chain" id="PRO_5040513278" evidence="3">
    <location>
        <begin position="17"/>
        <end position="1401"/>
    </location>
</feature>
<feature type="region of interest" description="Disordered" evidence="1">
    <location>
        <begin position="786"/>
        <end position="821"/>
    </location>
</feature>
<dbReference type="EMBL" id="JAHFXF010000045">
    <property type="protein sequence ID" value="KAG9698846.1"/>
    <property type="molecule type" value="Genomic_DNA"/>
</dbReference>
<protein>
    <submittedName>
        <fullName evidence="4">Uncharacterized protein</fullName>
    </submittedName>
</protein>
<keyword evidence="2" id="KW-0472">Membrane</keyword>
<keyword evidence="2" id="KW-0812">Transmembrane</keyword>
<dbReference type="OrthoDB" id="10031947at2759"/>
<sequence>MLLPLVLLASWTLAQSVAPALPSPSSCVKRSIIVYTSDSSTYFATNVGTSSFPSTPIFCPNASVSTVVTTQPGSTVTVYSQATSAQQSADSQTSIDPIITDNGFEDGTSSPFNSSSGSSVTAEVVKGGRYEPHAGNNYLLISFNETSAAPERVRRQSRGPSASLVYNMTQMFSASAGTSYTLTAWAAVTEPADKPYCWLTICGDNDCSLADPITTNYTRFSYDYQSPIDESGAIATFEVACDTSAYVALDDVSVTNNALAANASIASASAESTATITVSSTVTVLQSQIYTQFETTTFVSGSEIVLTTSLPTTIHQTVNKPVTETRTVSTILVSTQTATTAVPQVLNITVSSVSTSTTTLTTILNSIVVSYQPSSVVETQYATSTALVTTTQPGVTPPASTIYQEPSTAYVTLDPSTLVTTLEQPIVTVTPQPVTLTFTPDAQTSTLVSYLDITDTISITLPQETAYITPSPVTNYVTPTLEPETTTIYVSVTLPPLIETLQINVTPAAETQIQTFTVSPGVETLQLTTTLPQNTVTLSITQTLDITDYEPTVTEFYTPIYVPPPPSGVPAVALARPTAIVGDVNGAPSSVDDVAYSVSLLANLTMYNQSSANIRLLGLVDLNWEYTNYNLPYGGNTGYGTSYPTCLQQPQPRTDTNGNVYPNSCFGDVVAFGLWDDLFIYQGTQQGIYYEVDGVAPSRRTSFEFYISHFSDQNQYYHFLMNFYEDRPNFVHYQYLNVSDYGVSATVGVQMSSAGLYNQFSYNQAVVCPGMELTFDTTPGVNSLSVDNPGNCSAPATPQGNNDDEESAPISGDNSAPIGHVGTTILQANPTFCPNISTSTLTSTVFEPTLTITLHQPISSAPQSGSTVITNNGFENGTAIPFNTSASTASVSAEVVQGGPYQPRTGDDYLLITFNDTASPTHKPVRRQSSSSAAPLTYNVTQTFNSSSGIDYTVTAWAAETANGDGDPQCSITICGDDDCSSSFALTTSYQEYSFVYQSPIDETSAVATFQLECPQSGYVALDDVSITSDTDSSGGGQVVPTTTTTTIYQTETIVQSQTFTQVETTTSISGSEVIFTTLVPTIVYTTINDPPTIETTTVSSLLLSTAIATTAVPQYVNITVSSVSTVTTTLTSTLSSTVISYQPSLVVVTEYATSTALFTATQPDQLASTVYIDPSTAYVTLNPSSVVVTLRQPVVTITPEPITQTSMLDAQTSMLVSVLNLTETVSTILPQETTYLTADASTQYVTFTLPPDTTTIFISVTPPPVTEIVSVSVTLPAETQTEIQSLTLPAETQTVQVTQSLPDVTETVPVTESSIITQYGPTITETYASSEPSTIVELIFKLIFKFIFIFVKLIFLLLLFLRSSNPNKHLQHPLHRPLRLPSRQLPNQLHNRLPSRKYRA</sequence>
<comment type="caution">
    <text evidence="4">The sequence shown here is derived from an EMBL/GenBank/DDBJ whole genome shotgun (WGS) entry which is preliminary data.</text>
</comment>
<feature type="transmembrane region" description="Helical" evidence="2">
    <location>
        <begin position="1339"/>
        <end position="1362"/>
    </location>
</feature>
<evidence type="ECO:0000256" key="2">
    <source>
        <dbReference type="SAM" id="Phobius"/>
    </source>
</evidence>
<name>A0A9P8EW17_AURME</name>
<reference evidence="4" key="1">
    <citation type="journal article" date="2021" name="J Fungi (Basel)">
        <title>Virulence traits and population genomics of the black yeast Aureobasidium melanogenum.</title>
        <authorList>
            <person name="Cernosa A."/>
            <person name="Sun X."/>
            <person name="Gostincar C."/>
            <person name="Fang C."/>
            <person name="Gunde-Cimerman N."/>
            <person name="Song Z."/>
        </authorList>
    </citation>
    <scope>NUCLEOTIDE SEQUENCE</scope>
    <source>
        <strain evidence="4">EXF-9911</strain>
    </source>
</reference>
<feature type="non-terminal residue" evidence="4">
    <location>
        <position position="1401"/>
    </location>
</feature>
<dbReference type="Proteomes" id="UP000779574">
    <property type="component" value="Unassembled WGS sequence"/>
</dbReference>
<proteinExistence type="predicted"/>
<evidence type="ECO:0000256" key="3">
    <source>
        <dbReference type="SAM" id="SignalP"/>
    </source>
</evidence>
<evidence type="ECO:0000256" key="1">
    <source>
        <dbReference type="SAM" id="MobiDB-lite"/>
    </source>
</evidence>
<dbReference type="Gene3D" id="2.60.120.260">
    <property type="entry name" value="Galactose-binding domain-like"/>
    <property type="match status" value="2"/>
</dbReference>
<evidence type="ECO:0000313" key="4">
    <source>
        <dbReference type="EMBL" id="KAG9698846.1"/>
    </source>
</evidence>
<gene>
    <name evidence="4" type="ORF">KCU76_g1967</name>
</gene>
<accession>A0A9P8EW17</accession>
<reference evidence="4" key="2">
    <citation type="submission" date="2021-08" db="EMBL/GenBank/DDBJ databases">
        <authorList>
            <person name="Gostincar C."/>
            <person name="Sun X."/>
            <person name="Song Z."/>
            <person name="Gunde-Cimerman N."/>
        </authorList>
    </citation>
    <scope>NUCLEOTIDE SEQUENCE</scope>
    <source>
        <strain evidence="4">EXF-9911</strain>
    </source>
</reference>
<evidence type="ECO:0000313" key="5">
    <source>
        <dbReference type="Proteomes" id="UP000779574"/>
    </source>
</evidence>
<keyword evidence="3" id="KW-0732">Signal</keyword>